<keyword evidence="1" id="KW-0812">Transmembrane</keyword>
<protein>
    <submittedName>
        <fullName evidence="2">Uncharacterized protein</fullName>
    </submittedName>
</protein>
<gene>
    <name evidence="2" type="ORF">GCM10009019_05960</name>
</gene>
<sequence>MGLTEEELERNEDGEIIGYEGDWMPVALGVFFGVLIGVLTTGLIVNTGTSSTSVSDISVNGSTAYDVCLSRNYDSEQWTSSHFMHCEDTLELCHESEECLITYKENRSTGEYAHFYAEGDPLFLGWQIRLLEDELPGMVTLGTNYPNASNYEEGTVGWQIWKEGQEKRAKLRGGTR</sequence>
<name>A0AAV3SZ93_9EURY</name>
<evidence type="ECO:0000313" key="2">
    <source>
        <dbReference type="EMBL" id="GAA0646433.1"/>
    </source>
</evidence>
<evidence type="ECO:0000313" key="3">
    <source>
        <dbReference type="Proteomes" id="UP001500194"/>
    </source>
</evidence>
<comment type="caution">
    <text evidence="2">The sequence shown here is derived from an EMBL/GenBank/DDBJ whole genome shotgun (WGS) entry which is preliminary data.</text>
</comment>
<dbReference type="Proteomes" id="UP001500194">
    <property type="component" value="Unassembled WGS sequence"/>
</dbReference>
<dbReference type="GeneID" id="68572287"/>
<accession>A0AAV3SZ93</accession>
<keyword evidence="1" id="KW-0472">Membrane</keyword>
<keyword evidence="1" id="KW-1133">Transmembrane helix</keyword>
<dbReference type="EMBL" id="BAAADU010000002">
    <property type="protein sequence ID" value="GAA0646433.1"/>
    <property type="molecule type" value="Genomic_DNA"/>
</dbReference>
<reference evidence="2 3" key="1">
    <citation type="journal article" date="2019" name="Int. J. Syst. Evol. Microbiol.">
        <title>The Global Catalogue of Microorganisms (GCM) 10K type strain sequencing project: providing services to taxonomists for standard genome sequencing and annotation.</title>
        <authorList>
            <consortium name="The Broad Institute Genomics Platform"/>
            <consortium name="The Broad Institute Genome Sequencing Center for Infectious Disease"/>
            <person name="Wu L."/>
            <person name="Ma J."/>
        </authorList>
    </citation>
    <scope>NUCLEOTIDE SEQUENCE [LARGE SCALE GENOMIC DNA]</scope>
    <source>
        <strain evidence="2 3">JCM 16327</strain>
    </source>
</reference>
<feature type="transmembrane region" description="Helical" evidence="1">
    <location>
        <begin position="23"/>
        <end position="45"/>
    </location>
</feature>
<keyword evidence="3" id="KW-1185">Reference proteome</keyword>
<dbReference type="AlphaFoldDB" id="A0AAV3SZ93"/>
<dbReference type="RefSeq" id="WP_227261694.1">
    <property type="nucleotide sequence ID" value="NZ_BAAADU010000002.1"/>
</dbReference>
<evidence type="ECO:0000256" key="1">
    <source>
        <dbReference type="SAM" id="Phobius"/>
    </source>
</evidence>
<proteinExistence type="predicted"/>
<organism evidence="2 3">
    <name type="scientific">Salarchaeum japonicum</name>
    <dbReference type="NCBI Taxonomy" id="555573"/>
    <lineage>
        <taxon>Archaea</taxon>
        <taxon>Methanobacteriati</taxon>
        <taxon>Methanobacteriota</taxon>
        <taxon>Stenosarchaea group</taxon>
        <taxon>Halobacteria</taxon>
        <taxon>Halobacteriales</taxon>
        <taxon>Halobacteriaceae</taxon>
    </lineage>
</organism>